<keyword evidence="4" id="KW-1185">Reference proteome</keyword>
<protein>
    <recommendedName>
        <fullName evidence="2">YcaO domain-containing protein</fullName>
    </recommendedName>
</protein>
<dbReference type="AlphaFoldDB" id="A0A6F8Y9V4"/>
<dbReference type="EMBL" id="AP022871">
    <property type="protein sequence ID" value="BCB82886.1"/>
    <property type="molecule type" value="Genomic_DNA"/>
</dbReference>
<feature type="domain" description="YcaO" evidence="2">
    <location>
        <begin position="104"/>
        <end position="438"/>
    </location>
</feature>
<evidence type="ECO:0000259" key="2">
    <source>
        <dbReference type="PROSITE" id="PS51664"/>
    </source>
</evidence>
<dbReference type="Pfam" id="PF02624">
    <property type="entry name" value="YcaO"/>
    <property type="match status" value="1"/>
</dbReference>
<reference evidence="3 4" key="2">
    <citation type="submission" date="2020-03" db="EMBL/GenBank/DDBJ databases">
        <authorList>
            <person name="Ichikawa N."/>
            <person name="Kimura A."/>
            <person name="Kitahashi Y."/>
            <person name="Uohara A."/>
        </authorList>
    </citation>
    <scope>NUCLEOTIDE SEQUENCE [LARGE SCALE GENOMIC DNA]</scope>
    <source>
        <strain evidence="3 4">NBRC 105367</strain>
    </source>
</reference>
<reference evidence="3 4" key="1">
    <citation type="submission" date="2020-03" db="EMBL/GenBank/DDBJ databases">
        <title>Whole genome shotgun sequence of Phytohabitans suffuscus NBRC 105367.</title>
        <authorList>
            <person name="Komaki H."/>
            <person name="Tamura T."/>
        </authorList>
    </citation>
    <scope>NUCLEOTIDE SEQUENCE [LARGE SCALE GENOMIC DNA]</scope>
    <source>
        <strain evidence="3 4">NBRC 105367</strain>
    </source>
</reference>
<evidence type="ECO:0000313" key="3">
    <source>
        <dbReference type="EMBL" id="BCB82886.1"/>
    </source>
</evidence>
<gene>
    <name evidence="3" type="ORF">Psuf_001990</name>
</gene>
<dbReference type="Proteomes" id="UP000503011">
    <property type="component" value="Chromosome"/>
</dbReference>
<evidence type="ECO:0000256" key="1">
    <source>
        <dbReference type="SAM" id="MobiDB-lite"/>
    </source>
</evidence>
<dbReference type="InterPro" id="IPR003776">
    <property type="entry name" value="YcaO-like_dom"/>
</dbReference>
<sequence>MVASWAGSDGQAGAGVAHEIATTADGYRVVRHPYLPVAGCPACGGRQRAGRGTGGLRRAVVSPLAGPVLTLTETGSADGGWHAAARGVTIDTVHGSTLTVGGDGRAPTRGGARRRALAEFVERMALSEPAPPPRTGDDRTLWTTSAAAGEPPDCPLEGAAVVVRDLATGERGLARAGDFHLHPESCALSRGPRRPSTSGAAAGGGLWTAIERGLFELLERDALMLAWRFDLPRPQWPYGDPAPAADLTARYTDLSYLHGVPTVVCVVTGTGEGGGIRAVGSASDRTAAAAARRALGEAVAVHRWLRHDEVPGETMTFTRFTDNAVHYLHPDRRHLVDRLAPDGRPGWAAETGGPRVEGTSRQVVAAVAGQLLARGIRVYAADLTPAWARGAGLRVAVTRSPHLYPLELGPAAEPAAEMFRWRLPGGAGPAFPQPVPLA</sequence>
<proteinExistence type="predicted"/>
<dbReference type="KEGG" id="psuu:Psuf_001990"/>
<dbReference type="PROSITE" id="PS51664">
    <property type="entry name" value="YCAO"/>
    <property type="match status" value="1"/>
</dbReference>
<dbReference type="Gene3D" id="3.30.1330.230">
    <property type="match status" value="1"/>
</dbReference>
<feature type="region of interest" description="Disordered" evidence="1">
    <location>
        <begin position="127"/>
        <end position="154"/>
    </location>
</feature>
<name>A0A6F8Y9V4_9ACTN</name>
<evidence type="ECO:0000313" key="4">
    <source>
        <dbReference type="Proteomes" id="UP000503011"/>
    </source>
</evidence>
<organism evidence="3 4">
    <name type="scientific">Phytohabitans suffuscus</name>
    <dbReference type="NCBI Taxonomy" id="624315"/>
    <lineage>
        <taxon>Bacteria</taxon>
        <taxon>Bacillati</taxon>
        <taxon>Actinomycetota</taxon>
        <taxon>Actinomycetes</taxon>
        <taxon>Micromonosporales</taxon>
        <taxon>Micromonosporaceae</taxon>
    </lineage>
</organism>
<accession>A0A6F8Y9V4</accession>